<evidence type="ECO:0000313" key="5">
    <source>
        <dbReference type="Proteomes" id="UP000886523"/>
    </source>
</evidence>
<dbReference type="Gene3D" id="2.130.10.30">
    <property type="entry name" value="Regulator of chromosome condensation 1/beta-lactamase-inhibitor protein II"/>
    <property type="match status" value="2"/>
</dbReference>
<feature type="repeat" description="RCC1" evidence="1">
    <location>
        <begin position="413"/>
        <end position="464"/>
    </location>
</feature>
<keyword evidence="5" id="KW-1185">Reference proteome</keyword>
<dbReference type="Pfam" id="PF12937">
    <property type="entry name" value="F-box-like"/>
    <property type="match status" value="1"/>
</dbReference>
<dbReference type="Proteomes" id="UP000886523">
    <property type="component" value="Unassembled WGS sequence"/>
</dbReference>
<evidence type="ECO:0000256" key="1">
    <source>
        <dbReference type="PROSITE-ProRule" id="PRU00235"/>
    </source>
</evidence>
<dbReference type="EMBL" id="MU128917">
    <property type="protein sequence ID" value="KAF9519464.1"/>
    <property type="molecule type" value="Genomic_DNA"/>
</dbReference>
<feature type="repeat" description="RCC1" evidence="1">
    <location>
        <begin position="148"/>
        <end position="203"/>
    </location>
</feature>
<evidence type="ECO:0000256" key="2">
    <source>
        <dbReference type="SAM" id="MobiDB-lite"/>
    </source>
</evidence>
<dbReference type="PANTHER" id="PTHR45982:SF1">
    <property type="entry name" value="REGULATOR OF CHROMOSOME CONDENSATION"/>
    <property type="match status" value="1"/>
</dbReference>
<dbReference type="OrthoDB" id="61110at2759"/>
<organism evidence="4 5">
    <name type="scientific">Hydnum rufescens UP504</name>
    <dbReference type="NCBI Taxonomy" id="1448309"/>
    <lineage>
        <taxon>Eukaryota</taxon>
        <taxon>Fungi</taxon>
        <taxon>Dikarya</taxon>
        <taxon>Basidiomycota</taxon>
        <taxon>Agaricomycotina</taxon>
        <taxon>Agaricomycetes</taxon>
        <taxon>Cantharellales</taxon>
        <taxon>Hydnaceae</taxon>
        <taxon>Hydnum</taxon>
    </lineage>
</organism>
<feature type="region of interest" description="Disordered" evidence="2">
    <location>
        <begin position="486"/>
        <end position="508"/>
    </location>
</feature>
<feature type="region of interest" description="Disordered" evidence="2">
    <location>
        <begin position="540"/>
        <end position="591"/>
    </location>
</feature>
<dbReference type="SUPFAM" id="SSF81383">
    <property type="entry name" value="F-box domain"/>
    <property type="match status" value="1"/>
</dbReference>
<evidence type="ECO:0000313" key="4">
    <source>
        <dbReference type="EMBL" id="KAF9519464.1"/>
    </source>
</evidence>
<dbReference type="SUPFAM" id="SSF50985">
    <property type="entry name" value="RCC1/BLIP-II"/>
    <property type="match status" value="2"/>
</dbReference>
<dbReference type="InterPro" id="IPR009091">
    <property type="entry name" value="RCC1/BLIP-II"/>
</dbReference>
<comment type="caution">
    <text evidence="4">The sequence shown here is derived from an EMBL/GenBank/DDBJ whole genome shotgun (WGS) entry which is preliminary data.</text>
</comment>
<sequence length="659" mass="73001">MSTRNLLDLPIEVFLDQLFPAIQLSDLLSLSRTCKFFAILCSDDTFWKRKLREDFNYSITDARNKGFRLLYRGIRRPHVYVWGSQISCGRLGLATAEWQKYRHQSINAPAGIPFPVELNLARGVRIVTIVAPDGFYFHRSFHALDDTGKLHVWGTMDSERMSIGKGEFADAGECASTPVILDLPESIVSLSAGRKHVIALDAKGQVWLFTSWGRPARILSPVISDTSSAISRVVQAEAGWYNITVLTDSGTVYVEWPFGAQWELRSMRTMRTAARVSEDRRVPCEAWDLHHDLFELPPIPQNLPTLRADTDATVEEDLRLIKIAAGDQFLVGLTNRGHVLRIDLETDDGDLEDGLTTLRLKFRHGERKWEYLPQFSELKHVREHPTFSSDSLKSIWTSENLGITHISASFQTFVAYSVGGTSVVLMGKRSTSPADVPTVLPGLQNRNIISVVLGDYHFGALTEDGTLLTWGKYSAGAIGLGDPFKNPVGSPGVPHRGIRPPPRDVQEPTEVRFDYQDHKRDKFVFSVAASGWHTAALVIDLEPNNPPGPPVSERETPNESTSHANLHTHGGGRDEEDGETMPGAFPRVHLRGGPGPFRIGYAGRGLAWGAALQSHVHQQPGAPDVPPPQPQPHNTAPWTGRVLHGGFRGLPPRRGGPRE</sequence>
<accession>A0A9P6B8H5</accession>
<dbReference type="PROSITE" id="PS50012">
    <property type="entry name" value="RCC1_3"/>
    <property type="match status" value="3"/>
</dbReference>
<feature type="repeat" description="RCC1" evidence="1">
    <location>
        <begin position="465"/>
        <end position="540"/>
    </location>
</feature>
<protein>
    <recommendedName>
        <fullName evidence="3">F-box domain-containing protein</fullName>
    </recommendedName>
</protein>
<feature type="region of interest" description="Disordered" evidence="2">
    <location>
        <begin position="614"/>
        <end position="659"/>
    </location>
</feature>
<proteinExistence type="predicted"/>
<feature type="domain" description="F-box" evidence="3">
    <location>
        <begin position="7"/>
        <end position="50"/>
    </location>
</feature>
<dbReference type="PRINTS" id="PR00633">
    <property type="entry name" value="RCCNDNSATION"/>
</dbReference>
<dbReference type="InterPro" id="IPR001810">
    <property type="entry name" value="F-box_dom"/>
</dbReference>
<name>A0A9P6B8H5_9AGAM</name>
<reference evidence="4" key="1">
    <citation type="journal article" date="2020" name="Nat. Commun.">
        <title>Large-scale genome sequencing of mycorrhizal fungi provides insights into the early evolution of symbiotic traits.</title>
        <authorList>
            <person name="Miyauchi S."/>
            <person name="Kiss E."/>
            <person name="Kuo A."/>
            <person name="Drula E."/>
            <person name="Kohler A."/>
            <person name="Sanchez-Garcia M."/>
            <person name="Morin E."/>
            <person name="Andreopoulos B."/>
            <person name="Barry K.W."/>
            <person name="Bonito G."/>
            <person name="Buee M."/>
            <person name="Carver A."/>
            <person name="Chen C."/>
            <person name="Cichocki N."/>
            <person name="Clum A."/>
            <person name="Culley D."/>
            <person name="Crous P.W."/>
            <person name="Fauchery L."/>
            <person name="Girlanda M."/>
            <person name="Hayes R.D."/>
            <person name="Keri Z."/>
            <person name="LaButti K."/>
            <person name="Lipzen A."/>
            <person name="Lombard V."/>
            <person name="Magnuson J."/>
            <person name="Maillard F."/>
            <person name="Murat C."/>
            <person name="Nolan M."/>
            <person name="Ohm R.A."/>
            <person name="Pangilinan J."/>
            <person name="Pereira M.F."/>
            <person name="Perotto S."/>
            <person name="Peter M."/>
            <person name="Pfister S."/>
            <person name="Riley R."/>
            <person name="Sitrit Y."/>
            <person name="Stielow J.B."/>
            <person name="Szollosi G."/>
            <person name="Zifcakova L."/>
            <person name="Stursova M."/>
            <person name="Spatafora J.W."/>
            <person name="Tedersoo L."/>
            <person name="Vaario L.M."/>
            <person name="Yamada A."/>
            <person name="Yan M."/>
            <person name="Wang P."/>
            <person name="Xu J."/>
            <person name="Bruns T."/>
            <person name="Baldrian P."/>
            <person name="Vilgalys R."/>
            <person name="Dunand C."/>
            <person name="Henrissat B."/>
            <person name="Grigoriev I.V."/>
            <person name="Hibbett D."/>
            <person name="Nagy L.G."/>
            <person name="Martin F.M."/>
        </authorList>
    </citation>
    <scope>NUCLEOTIDE SEQUENCE</scope>
    <source>
        <strain evidence="4">UP504</strain>
    </source>
</reference>
<dbReference type="InterPro" id="IPR000408">
    <property type="entry name" value="Reg_chr_condens"/>
</dbReference>
<dbReference type="AlphaFoldDB" id="A0A9P6B8H5"/>
<gene>
    <name evidence="4" type="ORF">BS47DRAFT_1468626</name>
</gene>
<evidence type="ECO:0000259" key="3">
    <source>
        <dbReference type="Pfam" id="PF12937"/>
    </source>
</evidence>
<dbReference type="InterPro" id="IPR051553">
    <property type="entry name" value="Ran_GTPase-activating"/>
</dbReference>
<dbReference type="InterPro" id="IPR036047">
    <property type="entry name" value="F-box-like_dom_sf"/>
</dbReference>
<dbReference type="PANTHER" id="PTHR45982">
    <property type="entry name" value="REGULATOR OF CHROMOSOME CONDENSATION"/>
    <property type="match status" value="1"/>
</dbReference>